<sequence length="198" mass="23369">MSTSKGAHYFPFFLKLGFISSIVLLLFFLLYSLIASFDKSDIEQALEDEKSNMIESLQLYIVDGRTKDLLYNRNIEVEETFTLEYIHSVTNRRVFEEYRVYNEQQIEIYEMRFDEFGANLPVGPEQVDGFWTEFIVSDEYYIVRYQNRLFDRIPLQVGIVVADHTIVFADGERLRLRDIITDRSFIEILVILPNEETA</sequence>
<accession>A0A1E5G3B3</accession>
<evidence type="ECO:0000313" key="3">
    <source>
        <dbReference type="Proteomes" id="UP000094296"/>
    </source>
</evidence>
<dbReference type="STRING" id="766136.BHF68_04880"/>
<keyword evidence="1" id="KW-0812">Transmembrane</keyword>
<dbReference type="EMBL" id="MIJE01000011">
    <property type="protein sequence ID" value="OEF97543.1"/>
    <property type="molecule type" value="Genomic_DNA"/>
</dbReference>
<evidence type="ECO:0008006" key="4">
    <source>
        <dbReference type="Google" id="ProtNLM"/>
    </source>
</evidence>
<protein>
    <recommendedName>
        <fullName evidence="4">DUF1850 domain-containing protein</fullName>
    </recommendedName>
</protein>
<proteinExistence type="predicted"/>
<keyword evidence="1" id="KW-0472">Membrane</keyword>
<reference evidence="2 3" key="1">
    <citation type="submission" date="2016-09" db="EMBL/GenBank/DDBJ databases">
        <title>Draft genome sequence for the type strain of Desulfuribacillus alkaliarsenatis AHT28, an obligately anaerobic, sulfidogenic bacterium isolated from Russian soda lake sediments.</title>
        <authorList>
            <person name="Abin C.A."/>
            <person name="Hollibaugh J.T."/>
        </authorList>
    </citation>
    <scope>NUCLEOTIDE SEQUENCE [LARGE SCALE GENOMIC DNA]</scope>
    <source>
        <strain evidence="2 3">AHT28</strain>
    </source>
</reference>
<organism evidence="2 3">
    <name type="scientific">Desulfuribacillus alkaliarsenatis</name>
    <dbReference type="NCBI Taxonomy" id="766136"/>
    <lineage>
        <taxon>Bacteria</taxon>
        <taxon>Bacillati</taxon>
        <taxon>Bacillota</taxon>
        <taxon>Desulfuribacillia</taxon>
        <taxon>Desulfuribacillales</taxon>
        <taxon>Desulfuribacillaceae</taxon>
        <taxon>Desulfuribacillus</taxon>
    </lineage>
</organism>
<feature type="transmembrane region" description="Helical" evidence="1">
    <location>
        <begin position="12"/>
        <end position="34"/>
    </location>
</feature>
<keyword evidence="3" id="KW-1185">Reference proteome</keyword>
<comment type="caution">
    <text evidence="2">The sequence shown here is derived from an EMBL/GenBank/DDBJ whole genome shotgun (WGS) entry which is preliminary data.</text>
</comment>
<evidence type="ECO:0000313" key="2">
    <source>
        <dbReference type="EMBL" id="OEF97543.1"/>
    </source>
</evidence>
<dbReference type="Proteomes" id="UP000094296">
    <property type="component" value="Unassembled WGS sequence"/>
</dbReference>
<name>A0A1E5G3B3_9FIRM</name>
<dbReference type="InterPro" id="IPR015001">
    <property type="entry name" value="DUF1850"/>
</dbReference>
<keyword evidence="1" id="KW-1133">Transmembrane helix</keyword>
<gene>
    <name evidence="2" type="ORF">BHF68_04880</name>
</gene>
<dbReference type="Pfam" id="PF08905">
    <property type="entry name" value="DUF1850"/>
    <property type="match status" value="1"/>
</dbReference>
<dbReference type="AlphaFoldDB" id="A0A1E5G3B3"/>
<evidence type="ECO:0000256" key="1">
    <source>
        <dbReference type="SAM" id="Phobius"/>
    </source>
</evidence>